<dbReference type="Proteomes" id="UP001152795">
    <property type="component" value="Unassembled WGS sequence"/>
</dbReference>
<comment type="caution">
    <text evidence="1">The sequence shown here is derived from an EMBL/GenBank/DDBJ whole genome shotgun (WGS) entry which is preliminary data.</text>
</comment>
<protein>
    <submittedName>
        <fullName evidence="1">Kelch 5</fullName>
    </submittedName>
</protein>
<dbReference type="PANTHER" id="PTHR46260">
    <property type="entry name" value="RING-TYPE DOMAIN-CONTAINING PROTEIN"/>
    <property type="match status" value="1"/>
</dbReference>
<dbReference type="InterPro" id="IPR051746">
    <property type="entry name" value="Kelch_domain_containing_8"/>
</dbReference>
<name>A0A6S7GME5_PARCT</name>
<proteinExistence type="predicted"/>
<accession>A0A6S7GME5</accession>
<dbReference type="AlphaFoldDB" id="A0A6S7GME5"/>
<dbReference type="OrthoDB" id="5946597at2759"/>
<dbReference type="InterPro" id="IPR015915">
    <property type="entry name" value="Kelch-typ_b-propeller"/>
</dbReference>
<keyword evidence="2" id="KW-1185">Reference proteome</keyword>
<dbReference type="SMART" id="SM00612">
    <property type="entry name" value="Kelch"/>
    <property type="match status" value="3"/>
</dbReference>
<dbReference type="Pfam" id="PF01344">
    <property type="entry name" value="Kelch_1"/>
    <property type="match status" value="2"/>
</dbReference>
<organism evidence="1 2">
    <name type="scientific">Paramuricea clavata</name>
    <name type="common">Red gorgonian</name>
    <name type="synonym">Violescent sea-whip</name>
    <dbReference type="NCBI Taxonomy" id="317549"/>
    <lineage>
        <taxon>Eukaryota</taxon>
        <taxon>Metazoa</taxon>
        <taxon>Cnidaria</taxon>
        <taxon>Anthozoa</taxon>
        <taxon>Octocorallia</taxon>
        <taxon>Malacalcyonacea</taxon>
        <taxon>Plexauridae</taxon>
        <taxon>Paramuricea</taxon>
    </lineage>
</organism>
<evidence type="ECO:0000313" key="2">
    <source>
        <dbReference type="Proteomes" id="UP001152795"/>
    </source>
</evidence>
<sequence length="195" mass="21517">MFVIGGYDEEKKMYSDMIYEIQLHFPFNTKVLAKLPSPRLIEGCGVVLSNDKILIFGGGDGWDEVTAKVTMYDITKNEFKELAPLPYKVCNMATVKCGENVILAGGSNEPILVNAKKTVVSYNTETQKSTMLPPMKHGRFECCAVVDGHSIVVMGGYGQDGTPLSSVEAFDFKTSKWSKLPSMKEARRGFIAEIV</sequence>
<evidence type="ECO:0000313" key="1">
    <source>
        <dbReference type="EMBL" id="CAB3990979.1"/>
    </source>
</evidence>
<dbReference type="InterPro" id="IPR006652">
    <property type="entry name" value="Kelch_1"/>
</dbReference>
<dbReference type="PANTHER" id="PTHR46260:SF3">
    <property type="entry name" value="RING-TYPE DOMAIN-CONTAINING PROTEIN"/>
    <property type="match status" value="1"/>
</dbReference>
<gene>
    <name evidence="1" type="ORF">PACLA_8A033865</name>
</gene>
<dbReference type="SUPFAM" id="SSF117281">
    <property type="entry name" value="Kelch motif"/>
    <property type="match status" value="1"/>
</dbReference>
<dbReference type="EMBL" id="CACRXK020001764">
    <property type="protein sequence ID" value="CAB3990979.1"/>
    <property type="molecule type" value="Genomic_DNA"/>
</dbReference>
<dbReference type="Gene3D" id="2.120.10.80">
    <property type="entry name" value="Kelch-type beta propeller"/>
    <property type="match status" value="1"/>
</dbReference>
<reference evidence="1" key="1">
    <citation type="submission" date="2020-04" db="EMBL/GenBank/DDBJ databases">
        <authorList>
            <person name="Alioto T."/>
            <person name="Alioto T."/>
            <person name="Gomez Garrido J."/>
        </authorList>
    </citation>
    <scope>NUCLEOTIDE SEQUENCE</scope>
    <source>
        <strain evidence="1">A484AB</strain>
    </source>
</reference>